<evidence type="ECO:0000313" key="3">
    <source>
        <dbReference type="RefSeq" id="XP_021818721.1"/>
    </source>
</evidence>
<evidence type="ECO:0000313" key="2">
    <source>
        <dbReference type="Proteomes" id="UP000515124"/>
    </source>
</evidence>
<dbReference type="AlphaFoldDB" id="A0A6P5SYF4"/>
<accession>A0A6P5SYF4</accession>
<keyword evidence="2" id="KW-1185">Reference proteome</keyword>
<protein>
    <submittedName>
        <fullName evidence="3">Uncharacterized protein LOC110760719</fullName>
    </submittedName>
</protein>
<feature type="compositionally biased region" description="Basic and acidic residues" evidence="1">
    <location>
        <begin position="75"/>
        <end position="105"/>
    </location>
</feature>
<dbReference type="KEGG" id="pavi:110760719"/>
<feature type="region of interest" description="Disordered" evidence="1">
    <location>
        <begin position="66"/>
        <end position="110"/>
    </location>
</feature>
<dbReference type="RefSeq" id="XP_021818721.1">
    <property type="nucleotide sequence ID" value="XM_021963029.1"/>
</dbReference>
<reference evidence="3" key="1">
    <citation type="submission" date="2025-08" db="UniProtKB">
        <authorList>
            <consortium name="RefSeq"/>
        </authorList>
    </citation>
    <scope>IDENTIFICATION</scope>
</reference>
<organism evidence="2 3">
    <name type="scientific">Prunus avium</name>
    <name type="common">Cherry</name>
    <name type="synonym">Cerasus avium</name>
    <dbReference type="NCBI Taxonomy" id="42229"/>
    <lineage>
        <taxon>Eukaryota</taxon>
        <taxon>Viridiplantae</taxon>
        <taxon>Streptophyta</taxon>
        <taxon>Embryophyta</taxon>
        <taxon>Tracheophyta</taxon>
        <taxon>Spermatophyta</taxon>
        <taxon>Magnoliopsida</taxon>
        <taxon>eudicotyledons</taxon>
        <taxon>Gunneridae</taxon>
        <taxon>Pentapetalae</taxon>
        <taxon>rosids</taxon>
        <taxon>fabids</taxon>
        <taxon>Rosales</taxon>
        <taxon>Rosaceae</taxon>
        <taxon>Amygdaloideae</taxon>
        <taxon>Amygdaleae</taxon>
        <taxon>Prunus</taxon>
    </lineage>
</organism>
<dbReference type="Proteomes" id="UP000515124">
    <property type="component" value="Unplaced"/>
</dbReference>
<dbReference type="GeneID" id="110760719"/>
<gene>
    <name evidence="3" type="primary">LOC110760719</name>
</gene>
<evidence type="ECO:0000256" key="1">
    <source>
        <dbReference type="SAM" id="MobiDB-lite"/>
    </source>
</evidence>
<name>A0A6P5SYF4_PRUAV</name>
<sequence>MDHDVTSLECLKLDSQSEVLDKDGGGKDLFSPVMVPSNYNTPIIDSKVEEPKTTILDEDLETYFSLHWGPPSPRGSKDEEPKTEELMDEEPKTEELMDEEPKTEELTAEDPTTEELMAEIGECKYCLKVGKHYTPLCPYRYHLPKNATLGCGCEVICKICGCLFRGSCCASCGQSEGQAILKDCSICGKQGEHWPSTCPSHEGRHIPSPFTCDDYTGYFFVNICPTK</sequence>
<feature type="region of interest" description="Disordered" evidence="1">
    <location>
        <begin position="15"/>
        <end position="43"/>
    </location>
</feature>
<proteinExistence type="predicted"/>